<proteinExistence type="predicted"/>
<reference evidence="1 2" key="1">
    <citation type="submission" date="2018-02" db="EMBL/GenBank/DDBJ databases">
        <title>novel marine gammaproteobacteria from coastal saline agro ecosystem.</title>
        <authorList>
            <person name="Krishnan R."/>
            <person name="Ramesh Kumar N."/>
        </authorList>
    </citation>
    <scope>NUCLEOTIDE SEQUENCE [LARGE SCALE GENOMIC DNA]</scope>
    <source>
        <strain evidence="1 2">228</strain>
    </source>
</reference>
<protein>
    <submittedName>
        <fullName evidence="1">TRAP transporter substrate-binding protein</fullName>
    </submittedName>
</protein>
<gene>
    <name evidence="1" type="ORF">C4K68_20035</name>
</gene>
<dbReference type="PANTHER" id="PTHR42941">
    <property type="entry name" value="SLL1037 PROTEIN"/>
    <property type="match status" value="1"/>
</dbReference>
<dbReference type="Proteomes" id="UP000238196">
    <property type="component" value="Unassembled WGS sequence"/>
</dbReference>
<name>A0A2S5KL23_9PROT</name>
<dbReference type="Pfam" id="PF16868">
    <property type="entry name" value="NMT1_3"/>
    <property type="match status" value="1"/>
</dbReference>
<dbReference type="PANTHER" id="PTHR42941:SF1">
    <property type="entry name" value="SLL1037 PROTEIN"/>
    <property type="match status" value="1"/>
</dbReference>
<dbReference type="OrthoDB" id="9780180at2"/>
<comment type="caution">
    <text evidence="1">The sequence shown here is derived from an EMBL/GenBank/DDBJ whole genome shotgun (WGS) entry which is preliminary data.</text>
</comment>
<evidence type="ECO:0000313" key="1">
    <source>
        <dbReference type="EMBL" id="PPC75534.1"/>
    </source>
</evidence>
<evidence type="ECO:0000313" key="2">
    <source>
        <dbReference type="Proteomes" id="UP000238196"/>
    </source>
</evidence>
<dbReference type="NCBIfam" id="TIGR02122">
    <property type="entry name" value="TRAP_TAXI"/>
    <property type="match status" value="1"/>
</dbReference>
<dbReference type="EMBL" id="PRLP01000087">
    <property type="protein sequence ID" value="PPC75534.1"/>
    <property type="molecule type" value="Genomic_DNA"/>
</dbReference>
<sequence length="299" mass="31818">METTSASSIIGIIPQSMAGYWAKAGVDVQLAMDQTLTKSLLKVSRGSLDSAVSPTLAYEQLKEAKGPYASMGEKAKASAATVRALFGMPGSVYHPMVWTDSGITSWQDAKGKRIFIGPPAGSANAQITALLQAAGLKEGDYEAIKAPWGAASQSFQDGQSDVYVAALPLGSQTLSELSLSRKVHFLSLDDAQAYVPAGLGMTRAVIPAHTYPGQDNDQSAITWQTQMMLVVRKDLSDEVAYQLTKGYFEHRQDLASTNALLGQLADMPPLDGVSAPLHPGAVRYYREAGISIPAELLPQ</sequence>
<organism evidence="1 2">
    <name type="scientific">Proteobacteria bacterium 228</name>
    <dbReference type="NCBI Taxonomy" id="2083153"/>
    <lineage>
        <taxon>Bacteria</taxon>
        <taxon>Pseudomonadati</taxon>
        <taxon>Pseudomonadota</taxon>
    </lineage>
</organism>
<dbReference type="Gene3D" id="3.40.190.10">
    <property type="entry name" value="Periplasmic binding protein-like II"/>
    <property type="match status" value="2"/>
</dbReference>
<dbReference type="AlphaFoldDB" id="A0A2S5KL23"/>
<dbReference type="SUPFAM" id="SSF53850">
    <property type="entry name" value="Periplasmic binding protein-like II"/>
    <property type="match status" value="1"/>
</dbReference>
<accession>A0A2S5KL23</accession>
<dbReference type="InterPro" id="IPR011852">
    <property type="entry name" value="TRAP_TAXI"/>
</dbReference>